<protein>
    <recommendedName>
        <fullName evidence="3">Immunity protein 35 of polymorphic toxin system</fullName>
    </recommendedName>
</protein>
<dbReference type="RefSeq" id="WP_184185601.1">
    <property type="nucleotide sequence ID" value="NZ_JACHLE010000001.1"/>
</dbReference>
<organism evidence="1 2">
    <name type="scientific">Chryseobacterium defluvii</name>
    <dbReference type="NCBI Taxonomy" id="160396"/>
    <lineage>
        <taxon>Bacteria</taxon>
        <taxon>Pseudomonadati</taxon>
        <taxon>Bacteroidota</taxon>
        <taxon>Flavobacteriia</taxon>
        <taxon>Flavobacteriales</taxon>
        <taxon>Weeksellaceae</taxon>
        <taxon>Chryseobacterium group</taxon>
        <taxon>Chryseobacterium</taxon>
    </lineage>
</organism>
<name>A0A840KCT1_9FLAO</name>
<dbReference type="EMBL" id="JACHLE010000001">
    <property type="protein sequence ID" value="MBB4805807.1"/>
    <property type="molecule type" value="Genomic_DNA"/>
</dbReference>
<dbReference type="Proteomes" id="UP000592180">
    <property type="component" value="Unassembled WGS sequence"/>
</dbReference>
<comment type="caution">
    <text evidence="1">The sequence shown here is derived from an EMBL/GenBank/DDBJ whole genome shotgun (WGS) entry which is preliminary data.</text>
</comment>
<evidence type="ECO:0008006" key="3">
    <source>
        <dbReference type="Google" id="ProtNLM"/>
    </source>
</evidence>
<reference evidence="1 2" key="1">
    <citation type="submission" date="2020-08" db="EMBL/GenBank/DDBJ databases">
        <title>Functional genomics of gut bacteria from endangered species of beetles.</title>
        <authorList>
            <person name="Carlos-Shanley C."/>
        </authorList>
    </citation>
    <scope>NUCLEOTIDE SEQUENCE [LARGE SCALE GENOMIC DNA]</scope>
    <source>
        <strain evidence="1 2">S00151</strain>
    </source>
</reference>
<proteinExistence type="predicted"/>
<dbReference type="AlphaFoldDB" id="A0A840KCT1"/>
<evidence type="ECO:0000313" key="1">
    <source>
        <dbReference type="EMBL" id="MBB4805807.1"/>
    </source>
</evidence>
<sequence>MFQESEIIKIAKNYVKERSKKSNIDMTIVTEHTICKPYGMIFSYVRREYYETKDEQYNTLLGNVPFLVESKTGKIIPFGSSRSIEYYLQEYEAGRWIILEDGSRVIV</sequence>
<accession>A0A840KCT1</accession>
<gene>
    <name evidence="1" type="ORF">HNP38_001079</name>
</gene>
<keyword evidence="2" id="KW-1185">Reference proteome</keyword>
<evidence type="ECO:0000313" key="2">
    <source>
        <dbReference type="Proteomes" id="UP000592180"/>
    </source>
</evidence>